<dbReference type="GO" id="GO:0006450">
    <property type="term" value="P:regulation of translational fidelity"/>
    <property type="evidence" value="ECO:0007669"/>
    <property type="project" value="TreeGrafter"/>
</dbReference>
<dbReference type="InterPro" id="IPR010923">
    <property type="entry name" value="T(6)A37_SUA5"/>
</dbReference>
<protein>
    <recommendedName>
        <fullName evidence="10">L-threonylcarbamoyladenylate synthase</fullName>
        <ecNumber evidence="3">2.7.7.87</ecNumber>
    </recommendedName>
    <alternativeName>
        <fullName evidence="10">L-threonylcarbamoyladenylate synthase</fullName>
    </alternativeName>
</protein>
<comment type="caution">
    <text evidence="15">The sequence shown here is derived from an EMBL/GenBank/DDBJ whole genome shotgun (WGS) entry which is preliminary data.</text>
</comment>
<evidence type="ECO:0000256" key="5">
    <source>
        <dbReference type="ARBA" id="ARBA00022679"/>
    </source>
</evidence>
<evidence type="ECO:0000256" key="12">
    <source>
        <dbReference type="PIRSR" id="PIRSR004930-1"/>
    </source>
</evidence>
<feature type="binding site" evidence="12">
    <location>
        <position position="36"/>
    </location>
    <ligand>
        <name>L-threonine</name>
        <dbReference type="ChEBI" id="CHEBI:57926"/>
    </ligand>
</feature>
<keyword evidence="4" id="KW-0963">Cytoplasm</keyword>
<evidence type="ECO:0000256" key="4">
    <source>
        <dbReference type="ARBA" id="ARBA00022490"/>
    </source>
</evidence>
<evidence type="ECO:0000256" key="1">
    <source>
        <dbReference type="ARBA" id="ARBA00004496"/>
    </source>
</evidence>
<evidence type="ECO:0000256" key="6">
    <source>
        <dbReference type="ARBA" id="ARBA00022694"/>
    </source>
</evidence>
<comment type="similarity">
    <text evidence="2">Belongs to the SUA5 family.</text>
</comment>
<evidence type="ECO:0000256" key="3">
    <source>
        <dbReference type="ARBA" id="ARBA00012584"/>
    </source>
</evidence>
<keyword evidence="16" id="KW-1185">Reference proteome</keyword>
<feature type="binding site" evidence="12">
    <location>
        <position position="122"/>
    </location>
    <ligand>
        <name>L-threonine</name>
        <dbReference type="ChEBI" id="CHEBI:57926"/>
    </ligand>
</feature>
<dbReference type="EMBL" id="CAJA01000069">
    <property type="protein sequence ID" value="CCH72377.1"/>
    <property type="molecule type" value="Genomic_DNA"/>
</dbReference>
<evidence type="ECO:0000256" key="10">
    <source>
        <dbReference type="ARBA" id="ARBA00029774"/>
    </source>
</evidence>
<name>W6JU11_9MICO</name>
<feature type="domain" description="YrdC-like" evidence="14">
    <location>
        <begin position="14"/>
        <end position="199"/>
    </location>
</feature>
<dbReference type="PANTHER" id="PTHR17490">
    <property type="entry name" value="SUA5"/>
    <property type="match status" value="1"/>
</dbReference>
<reference evidence="15 16" key="1">
    <citation type="journal article" date="2013" name="ISME J.">
        <title>A metabolic model for members of the genus Tetrasphaera involved in enhanced biological phosphorus removal.</title>
        <authorList>
            <person name="Kristiansen R."/>
            <person name="Nguyen H.T.T."/>
            <person name="Saunders A.M."/>
            <person name="Nielsen J.L."/>
            <person name="Wimmer R."/>
            <person name="Le V.Q."/>
            <person name="McIlroy S.J."/>
            <person name="Petrovski S."/>
            <person name="Seviour R.J."/>
            <person name="Calteau A."/>
            <person name="Nielsen K.L."/>
            <person name="Nielsen P.H."/>
        </authorList>
    </citation>
    <scope>NUCLEOTIDE SEQUENCE [LARGE SCALE GENOMIC DNA]</scope>
    <source>
        <strain evidence="15 16">Ben110</strain>
    </source>
</reference>
<dbReference type="GO" id="GO:0008033">
    <property type="term" value="P:tRNA processing"/>
    <property type="evidence" value="ECO:0007669"/>
    <property type="project" value="UniProtKB-KW"/>
</dbReference>
<dbReference type="NCBIfam" id="TIGR00057">
    <property type="entry name" value="L-threonylcarbamoyladenylate synthase"/>
    <property type="match status" value="1"/>
</dbReference>
<feature type="binding site" evidence="12">
    <location>
        <position position="181"/>
    </location>
    <ligand>
        <name>L-threonine</name>
        <dbReference type="ChEBI" id="CHEBI:57926"/>
    </ligand>
</feature>
<evidence type="ECO:0000256" key="11">
    <source>
        <dbReference type="ARBA" id="ARBA00048366"/>
    </source>
</evidence>
<comment type="catalytic activity">
    <reaction evidence="11">
        <text>L-threonine + hydrogencarbonate + ATP = L-threonylcarbamoyladenylate + diphosphate + H2O</text>
        <dbReference type="Rhea" id="RHEA:36407"/>
        <dbReference type="ChEBI" id="CHEBI:15377"/>
        <dbReference type="ChEBI" id="CHEBI:17544"/>
        <dbReference type="ChEBI" id="CHEBI:30616"/>
        <dbReference type="ChEBI" id="CHEBI:33019"/>
        <dbReference type="ChEBI" id="CHEBI:57926"/>
        <dbReference type="ChEBI" id="CHEBI:73682"/>
        <dbReference type="EC" id="2.7.7.87"/>
    </reaction>
</comment>
<dbReference type="GO" id="GO:0003725">
    <property type="term" value="F:double-stranded RNA binding"/>
    <property type="evidence" value="ECO:0007669"/>
    <property type="project" value="InterPro"/>
</dbReference>
<feature type="binding site" evidence="12">
    <location>
        <position position="195"/>
    </location>
    <ligand>
        <name>ATP</name>
        <dbReference type="ChEBI" id="CHEBI:30616"/>
    </ligand>
</feature>
<dbReference type="PANTHER" id="PTHR17490:SF16">
    <property type="entry name" value="THREONYLCARBAMOYL-AMP SYNTHASE"/>
    <property type="match status" value="1"/>
</dbReference>
<sequence>MSPVVDASTPESQEIAVEAAVSAVRSGHLVVMPTDTVYGIGCDAFDAGAVQALLDAKDRGRDVPPPVLIGALRTLDGIATDIPPYVRDLVERFWPGALTVVLTAQPSLHWDLGETGGTVAVRMPDDPIALEILEQTGPMAVTSANKHGMPPATSVLDAATQLGSAVEVYVDGGPRTSQEPSTILDCTGAEPVVLRAGAISEDDLLAVTAPIEAEPEHVNEVHDEAEVHDQTGGAGVDSAGSEPPQQ</sequence>
<keyword evidence="6" id="KW-0819">tRNA processing</keyword>
<dbReference type="Pfam" id="PF01300">
    <property type="entry name" value="Sua5_yciO_yrdC"/>
    <property type="match status" value="1"/>
</dbReference>
<dbReference type="InterPro" id="IPR006070">
    <property type="entry name" value="Sua5-like_dom"/>
</dbReference>
<dbReference type="GO" id="GO:0005737">
    <property type="term" value="C:cytoplasm"/>
    <property type="evidence" value="ECO:0007669"/>
    <property type="project" value="UniProtKB-SubCell"/>
</dbReference>
<evidence type="ECO:0000313" key="16">
    <source>
        <dbReference type="Proteomes" id="UP000035763"/>
    </source>
</evidence>
<gene>
    <name evidence="15" type="ORF">BN11_1600012</name>
</gene>
<dbReference type="GO" id="GO:0000049">
    <property type="term" value="F:tRNA binding"/>
    <property type="evidence" value="ECO:0007669"/>
    <property type="project" value="TreeGrafter"/>
</dbReference>
<evidence type="ECO:0000256" key="9">
    <source>
        <dbReference type="ARBA" id="ARBA00022840"/>
    </source>
</evidence>
<organism evidence="15 16">
    <name type="scientific">Nostocoides australiense Ben110</name>
    <dbReference type="NCBI Taxonomy" id="1193182"/>
    <lineage>
        <taxon>Bacteria</taxon>
        <taxon>Bacillati</taxon>
        <taxon>Actinomycetota</taxon>
        <taxon>Actinomycetes</taxon>
        <taxon>Micrococcales</taxon>
        <taxon>Intrasporangiaceae</taxon>
        <taxon>Nostocoides</taxon>
    </lineage>
</organism>
<proteinExistence type="inferred from homology"/>
<evidence type="ECO:0000256" key="7">
    <source>
        <dbReference type="ARBA" id="ARBA00022695"/>
    </source>
</evidence>
<evidence type="ECO:0000256" key="13">
    <source>
        <dbReference type="SAM" id="MobiDB-lite"/>
    </source>
</evidence>
<dbReference type="AlphaFoldDB" id="W6JU11"/>
<evidence type="ECO:0000256" key="8">
    <source>
        <dbReference type="ARBA" id="ARBA00022741"/>
    </source>
</evidence>
<keyword evidence="7" id="KW-0548">Nucleotidyltransferase</keyword>
<dbReference type="RefSeq" id="WP_083433693.1">
    <property type="nucleotide sequence ID" value="NZ_HG764815.1"/>
</dbReference>
<dbReference type="Gene3D" id="3.90.870.10">
    <property type="entry name" value="DHBP synthase"/>
    <property type="match status" value="1"/>
</dbReference>
<feature type="binding site" evidence="12">
    <location>
        <position position="59"/>
    </location>
    <ligand>
        <name>ATP</name>
        <dbReference type="ChEBI" id="CHEBI:30616"/>
    </ligand>
</feature>
<keyword evidence="5" id="KW-0808">Transferase</keyword>
<feature type="binding site" evidence="12">
    <location>
        <position position="143"/>
    </location>
    <ligand>
        <name>ATP</name>
        <dbReference type="ChEBI" id="CHEBI:30616"/>
    </ligand>
</feature>
<comment type="subcellular location">
    <subcellularLocation>
        <location evidence="1">Cytoplasm</location>
    </subcellularLocation>
</comment>
<keyword evidence="9 12" id="KW-0067">ATP-binding</keyword>
<dbReference type="PROSITE" id="PS51163">
    <property type="entry name" value="YRDC"/>
    <property type="match status" value="1"/>
</dbReference>
<dbReference type="InterPro" id="IPR017945">
    <property type="entry name" value="DHBP_synth_RibB-like_a/b_dom"/>
</dbReference>
<dbReference type="SUPFAM" id="SSF55821">
    <property type="entry name" value="YrdC/RibB"/>
    <property type="match status" value="1"/>
</dbReference>
<feature type="region of interest" description="Disordered" evidence="13">
    <location>
        <begin position="215"/>
        <end position="246"/>
    </location>
</feature>
<dbReference type="InterPro" id="IPR050156">
    <property type="entry name" value="TC-AMP_synthase_SUA5"/>
</dbReference>
<dbReference type="Proteomes" id="UP000035763">
    <property type="component" value="Unassembled WGS sequence"/>
</dbReference>
<evidence type="ECO:0000259" key="14">
    <source>
        <dbReference type="PROSITE" id="PS51163"/>
    </source>
</evidence>
<evidence type="ECO:0000256" key="2">
    <source>
        <dbReference type="ARBA" id="ARBA00007663"/>
    </source>
</evidence>
<dbReference type="GO" id="GO:0005524">
    <property type="term" value="F:ATP binding"/>
    <property type="evidence" value="ECO:0007669"/>
    <property type="project" value="UniProtKB-KW"/>
</dbReference>
<dbReference type="PIRSF" id="PIRSF004930">
    <property type="entry name" value="Tln_factor_SUA5"/>
    <property type="match status" value="1"/>
</dbReference>
<dbReference type="GO" id="GO:0061710">
    <property type="term" value="F:L-threonylcarbamoyladenylate synthase"/>
    <property type="evidence" value="ECO:0007669"/>
    <property type="project" value="UniProtKB-EC"/>
</dbReference>
<feature type="binding site" evidence="12">
    <location>
        <position position="118"/>
    </location>
    <ligand>
        <name>ATP</name>
        <dbReference type="ChEBI" id="CHEBI:30616"/>
    </ligand>
</feature>
<keyword evidence="8 12" id="KW-0547">Nucleotide-binding</keyword>
<feature type="compositionally biased region" description="Basic and acidic residues" evidence="13">
    <location>
        <begin position="215"/>
        <end position="229"/>
    </location>
</feature>
<dbReference type="OrthoDB" id="9814580at2"/>
<dbReference type="STRING" id="1193182.BN11_1600012"/>
<dbReference type="EC" id="2.7.7.87" evidence="3"/>
<accession>W6JU11</accession>
<evidence type="ECO:0000313" key="15">
    <source>
        <dbReference type="EMBL" id="CCH72377.1"/>
    </source>
</evidence>